<gene>
    <name evidence="3" type="ORF">DGAL_LOCUS11275</name>
</gene>
<sequence>MLLDVKLVTLIVFSVTFQLPGMNSAFNASEIIGRNRRHSHLNPFKSFWCKRSTYCDADATGDDTIIDPKEGRSRLSNPFELSNEIEDDLVESDVPFELNLKLDNEIISDGRGLFPKLSYKTQWFRTKKFFTRLWGSANPLSNFMPCKSSNENLMSETGVCLLAPVCSFYGGRSTSGGQCTTGLACCASPQIATTLCLSHCQVTSGLPFSLSGNLAETSQVAGAISCSNDYIVFPGGYSLPPSTPLNQRDRYCGTLLSQVEEGTEPQTICSTAKPFRLLYRTNGDDAISLPVDTSLLGNQGFCLNFEQKLT</sequence>
<reference evidence="3" key="1">
    <citation type="submission" date="2021-11" db="EMBL/GenBank/DDBJ databases">
        <authorList>
            <person name="Schell T."/>
        </authorList>
    </citation>
    <scope>NUCLEOTIDE SEQUENCE</scope>
    <source>
        <strain evidence="3">M5</strain>
    </source>
</reference>
<evidence type="ECO:0000313" key="4">
    <source>
        <dbReference type="Proteomes" id="UP000789390"/>
    </source>
</evidence>
<dbReference type="Proteomes" id="UP000789390">
    <property type="component" value="Unassembled WGS sequence"/>
</dbReference>
<protein>
    <recommendedName>
        <fullName evidence="2">CUB domain-containing protein</fullName>
    </recommendedName>
</protein>
<feature type="signal peptide" evidence="1">
    <location>
        <begin position="1"/>
        <end position="25"/>
    </location>
</feature>
<comment type="caution">
    <text evidence="3">The sequence shown here is derived from an EMBL/GenBank/DDBJ whole genome shotgun (WGS) entry which is preliminary data.</text>
</comment>
<dbReference type="InterPro" id="IPR058698">
    <property type="entry name" value="CUB_metazoa"/>
</dbReference>
<dbReference type="EMBL" id="CAKKLH010000280">
    <property type="protein sequence ID" value="CAH0107936.1"/>
    <property type="molecule type" value="Genomic_DNA"/>
</dbReference>
<dbReference type="PANTHER" id="PTHR33236:SF5">
    <property type="entry name" value="CUB DOMAIN-CONTAINING PROTEIN"/>
    <property type="match status" value="1"/>
</dbReference>
<feature type="domain" description="CUB" evidence="2">
    <location>
        <begin position="185"/>
        <end position="308"/>
    </location>
</feature>
<accession>A0A8J2WI08</accession>
<proteinExistence type="predicted"/>
<keyword evidence="1" id="KW-0732">Signal</keyword>
<evidence type="ECO:0000259" key="2">
    <source>
        <dbReference type="Pfam" id="PF26080"/>
    </source>
</evidence>
<dbReference type="Pfam" id="PF26080">
    <property type="entry name" value="CUB_animal"/>
    <property type="match status" value="1"/>
</dbReference>
<dbReference type="OrthoDB" id="6337346at2759"/>
<feature type="chain" id="PRO_5035170858" description="CUB domain-containing protein" evidence="1">
    <location>
        <begin position="26"/>
        <end position="310"/>
    </location>
</feature>
<evidence type="ECO:0000256" key="1">
    <source>
        <dbReference type="SAM" id="SignalP"/>
    </source>
</evidence>
<keyword evidence="4" id="KW-1185">Reference proteome</keyword>
<name>A0A8J2WI08_9CRUS</name>
<evidence type="ECO:0000313" key="3">
    <source>
        <dbReference type="EMBL" id="CAH0107936.1"/>
    </source>
</evidence>
<dbReference type="AlphaFoldDB" id="A0A8J2WI08"/>
<organism evidence="3 4">
    <name type="scientific">Daphnia galeata</name>
    <dbReference type="NCBI Taxonomy" id="27404"/>
    <lineage>
        <taxon>Eukaryota</taxon>
        <taxon>Metazoa</taxon>
        <taxon>Ecdysozoa</taxon>
        <taxon>Arthropoda</taxon>
        <taxon>Crustacea</taxon>
        <taxon>Branchiopoda</taxon>
        <taxon>Diplostraca</taxon>
        <taxon>Cladocera</taxon>
        <taxon>Anomopoda</taxon>
        <taxon>Daphniidae</taxon>
        <taxon>Daphnia</taxon>
    </lineage>
</organism>
<dbReference type="PANTHER" id="PTHR33236">
    <property type="entry name" value="INTRAFLAGELLAR TRANSPORT PROTEIN 122 FAMILY PROTEIN-RELATED"/>
    <property type="match status" value="1"/>
</dbReference>